<organism evidence="2 3">
    <name type="scientific">Acidicapsa dinghuensis</name>
    <dbReference type="NCBI Taxonomy" id="2218256"/>
    <lineage>
        <taxon>Bacteria</taxon>
        <taxon>Pseudomonadati</taxon>
        <taxon>Acidobacteriota</taxon>
        <taxon>Terriglobia</taxon>
        <taxon>Terriglobales</taxon>
        <taxon>Acidobacteriaceae</taxon>
        <taxon>Acidicapsa</taxon>
    </lineage>
</organism>
<dbReference type="SUPFAM" id="SSF51004">
    <property type="entry name" value="C-terminal (heme d1) domain of cytochrome cd1-nitrite reductase"/>
    <property type="match status" value="1"/>
</dbReference>
<reference evidence="3" key="1">
    <citation type="journal article" date="2019" name="Int. J. Syst. Evol. Microbiol.">
        <title>The Global Catalogue of Microorganisms (GCM) 10K type strain sequencing project: providing services to taxonomists for standard genome sequencing and annotation.</title>
        <authorList>
            <consortium name="The Broad Institute Genomics Platform"/>
            <consortium name="The Broad Institute Genome Sequencing Center for Infectious Disease"/>
            <person name="Wu L."/>
            <person name="Ma J."/>
        </authorList>
    </citation>
    <scope>NUCLEOTIDE SEQUENCE [LARGE SCALE GENOMIC DNA]</scope>
    <source>
        <strain evidence="3">JCM 4087</strain>
    </source>
</reference>
<gene>
    <name evidence="2" type="ORF">ACFPT7_00740</name>
</gene>
<dbReference type="InterPro" id="IPR051200">
    <property type="entry name" value="Host-pathogen_enzymatic-act"/>
</dbReference>
<dbReference type="PANTHER" id="PTHR47197">
    <property type="entry name" value="PROTEIN NIRF"/>
    <property type="match status" value="1"/>
</dbReference>
<evidence type="ECO:0000313" key="2">
    <source>
        <dbReference type="EMBL" id="MFC5860812.1"/>
    </source>
</evidence>
<dbReference type="RefSeq" id="WP_263335056.1">
    <property type="nucleotide sequence ID" value="NZ_JAGSYH010000002.1"/>
</dbReference>
<sequence length="340" mass="35621">MRLAKPLWIAAVILCSHTLLSAQSTWHVVKTLPIGGPGGMDYITIDPVSHHLYVTRSTHTQVIDPASGKVIADIPGQQRSHGVALVPKLGRGFITDGGGKGAIVVFDLKTNATLGTIAAVPDADGIIYDAFTNRILVSAGDSNALLTLDPNIDPKTGKIDTPIALGGAPEFLATDGAGKAFVNLEDKNQVAVVDLKARKVIARWLVAPGGHPVGMAIDRNRHHLILGCRNPQKMIVLSTETGKVLAGLPIGQGVDADAFHNGQLFASTGDGAMTVAAETAPGKFEVVQSVQTRIGAKTMGIDPSTSTIYLPTMEFEPQAPGATGRRTPKPDSFMIVVVAK</sequence>
<keyword evidence="1" id="KW-0732">Signal</keyword>
<dbReference type="Gene3D" id="2.130.10.10">
    <property type="entry name" value="YVTN repeat-like/Quinoprotein amine dehydrogenase"/>
    <property type="match status" value="1"/>
</dbReference>
<evidence type="ECO:0000313" key="3">
    <source>
        <dbReference type="Proteomes" id="UP001596091"/>
    </source>
</evidence>
<evidence type="ECO:0000256" key="1">
    <source>
        <dbReference type="SAM" id="SignalP"/>
    </source>
</evidence>
<accession>A0ABW1E921</accession>
<dbReference type="InterPro" id="IPR015943">
    <property type="entry name" value="WD40/YVTN_repeat-like_dom_sf"/>
</dbReference>
<dbReference type="InterPro" id="IPR011048">
    <property type="entry name" value="Haem_d1_sf"/>
</dbReference>
<dbReference type="PANTHER" id="PTHR47197:SF3">
    <property type="entry name" value="DIHYDRO-HEME D1 DEHYDROGENASE"/>
    <property type="match status" value="1"/>
</dbReference>
<dbReference type="EMBL" id="JBHSPH010000001">
    <property type="protein sequence ID" value="MFC5860812.1"/>
    <property type="molecule type" value="Genomic_DNA"/>
</dbReference>
<comment type="caution">
    <text evidence="2">The sequence shown here is derived from an EMBL/GenBank/DDBJ whole genome shotgun (WGS) entry which is preliminary data.</text>
</comment>
<proteinExistence type="predicted"/>
<feature type="signal peptide" evidence="1">
    <location>
        <begin position="1"/>
        <end position="21"/>
    </location>
</feature>
<protein>
    <submittedName>
        <fullName evidence="2">YncE family protein</fullName>
    </submittedName>
</protein>
<feature type="chain" id="PRO_5047068475" evidence="1">
    <location>
        <begin position="22"/>
        <end position="340"/>
    </location>
</feature>
<name>A0ABW1E921_9BACT</name>
<dbReference type="Proteomes" id="UP001596091">
    <property type="component" value="Unassembled WGS sequence"/>
</dbReference>
<keyword evidence="3" id="KW-1185">Reference proteome</keyword>